<keyword evidence="2" id="KW-1185">Reference proteome</keyword>
<dbReference type="AlphaFoldDB" id="F4SCB5"/>
<dbReference type="InParanoid" id="F4SCB5"/>
<dbReference type="HOGENOM" id="CLU_631744_0_0_1"/>
<dbReference type="KEGG" id="mlr:MELLADRAFT_114142"/>
<dbReference type="Proteomes" id="UP000001072">
    <property type="component" value="Unassembled WGS sequence"/>
</dbReference>
<dbReference type="GeneID" id="18925229"/>
<protein>
    <submittedName>
        <fullName evidence="1">Uncharacterized protein</fullName>
    </submittedName>
</protein>
<dbReference type="RefSeq" id="XP_007419034.1">
    <property type="nucleotide sequence ID" value="XM_007418972.1"/>
</dbReference>
<sequence>MTPAQSLTVEVVDCIIAYLYDDAQRITIEPFNSANRAFLHHKSIKRLLSLRFVARSWATAIPPFVYHSLCLRTPWVNGYLMKMWQNCLRPCHIFNLRYLCLEQVMFVSPSNFGGFRGMLSDECQEQVDAYFDTIPDRVPQQIRKICFPELRVVRTSHINPGRHQPPWVCWQLFQTVEVLITDYYNTQAYWYTLFKELGKLRLEKGENFKHIIFITQVADIDEDLNLRAKFGAHQIECHFRRSMNYTETLLTWRLHYDSKEFVDNLNSGSERKIGGDGPRAILKPHSSPVVRLDVNIEELVEGSSEKSLSSEISQSPNLASSHSKSWVRTTRASLRHIVICSGKAGLSNLRDSIWLLDTEVKDLRSKHCLFQSKGLPYQGDDSFLEGLDWRWGQGTNLDVFTNRHSARLHLTIRISRLVLEHKISEFGLKNWATR</sequence>
<name>F4SCB5_MELLP</name>
<evidence type="ECO:0000313" key="1">
    <source>
        <dbReference type="EMBL" id="EGF97711.1"/>
    </source>
</evidence>
<organism evidence="2">
    <name type="scientific">Melampsora larici-populina (strain 98AG31 / pathotype 3-4-7)</name>
    <name type="common">Poplar leaf rust fungus</name>
    <dbReference type="NCBI Taxonomy" id="747676"/>
    <lineage>
        <taxon>Eukaryota</taxon>
        <taxon>Fungi</taxon>
        <taxon>Dikarya</taxon>
        <taxon>Basidiomycota</taxon>
        <taxon>Pucciniomycotina</taxon>
        <taxon>Pucciniomycetes</taxon>
        <taxon>Pucciniales</taxon>
        <taxon>Melampsoraceae</taxon>
        <taxon>Melampsora</taxon>
    </lineage>
</organism>
<dbReference type="EMBL" id="GL883205">
    <property type="protein sequence ID" value="EGF97711.1"/>
    <property type="molecule type" value="Genomic_DNA"/>
</dbReference>
<dbReference type="VEuPathDB" id="FungiDB:MELLADRAFT_114142"/>
<gene>
    <name evidence="1" type="ORF">MELLADRAFT_114142</name>
</gene>
<evidence type="ECO:0000313" key="2">
    <source>
        <dbReference type="Proteomes" id="UP000001072"/>
    </source>
</evidence>
<accession>F4SCB5</accession>
<proteinExistence type="predicted"/>
<reference evidence="2" key="1">
    <citation type="journal article" date="2011" name="Proc. Natl. Acad. Sci. U.S.A.">
        <title>Obligate biotrophy features unraveled by the genomic analysis of rust fungi.</title>
        <authorList>
            <person name="Duplessis S."/>
            <person name="Cuomo C.A."/>
            <person name="Lin Y.-C."/>
            <person name="Aerts A."/>
            <person name="Tisserant E."/>
            <person name="Veneault-Fourrey C."/>
            <person name="Joly D.L."/>
            <person name="Hacquard S."/>
            <person name="Amselem J."/>
            <person name="Cantarel B.L."/>
            <person name="Chiu R."/>
            <person name="Coutinho P.M."/>
            <person name="Feau N."/>
            <person name="Field M."/>
            <person name="Frey P."/>
            <person name="Gelhaye E."/>
            <person name="Goldberg J."/>
            <person name="Grabherr M.G."/>
            <person name="Kodira C.D."/>
            <person name="Kohler A."/>
            <person name="Kuees U."/>
            <person name="Lindquist E.A."/>
            <person name="Lucas S.M."/>
            <person name="Mago R."/>
            <person name="Mauceli E."/>
            <person name="Morin E."/>
            <person name="Murat C."/>
            <person name="Pangilinan J.L."/>
            <person name="Park R."/>
            <person name="Pearson M."/>
            <person name="Quesneville H."/>
            <person name="Rouhier N."/>
            <person name="Sakthikumar S."/>
            <person name="Salamov A.A."/>
            <person name="Schmutz J."/>
            <person name="Selles B."/>
            <person name="Shapiro H."/>
            <person name="Tanguay P."/>
            <person name="Tuskan G.A."/>
            <person name="Henrissat B."/>
            <person name="Van de Peer Y."/>
            <person name="Rouze P."/>
            <person name="Ellis J.G."/>
            <person name="Dodds P.N."/>
            <person name="Schein J.E."/>
            <person name="Zhong S."/>
            <person name="Hamelin R.C."/>
            <person name="Grigoriev I.V."/>
            <person name="Szabo L.J."/>
            <person name="Martin F."/>
        </authorList>
    </citation>
    <scope>NUCLEOTIDE SEQUENCE [LARGE SCALE GENOMIC DNA]</scope>
    <source>
        <strain evidence="2">98AG31 / pathotype 3-4-7</strain>
    </source>
</reference>